<dbReference type="PANTHER" id="PTHR42834:SF1">
    <property type="entry name" value="ENDONUCLEASE_EXONUCLEASE_PHOSPHATASE FAMILY PROTEIN (AFU_ORTHOLOGUE AFUA_3G09210)"/>
    <property type="match status" value="1"/>
</dbReference>
<dbReference type="InterPro" id="IPR005135">
    <property type="entry name" value="Endo/exonuclease/phosphatase"/>
</dbReference>
<keyword evidence="2" id="KW-0378">Hydrolase</keyword>
<comment type="caution">
    <text evidence="2">The sequence shown here is derived from an EMBL/GenBank/DDBJ whole genome shotgun (WGS) entry which is preliminary data.</text>
</comment>
<evidence type="ECO:0000313" key="2">
    <source>
        <dbReference type="EMBL" id="MFD0795971.1"/>
    </source>
</evidence>
<organism evidence="2 3">
    <name type="scientific">Maribacter chungangensis</name>
    <dbReference type="NCBI Taxonomy" id="1069117"/>
    <lineage>
        <taxon>Bacteria</taxon>
        <taxon>Pseudomonadati</taxon>
        <taxon>Bacteroidota</taxon>
        <taxon>Flavobacteriia</taxon>
        <taxon>Flavobacteriales</taxon>
        <taxon>Flavobacteriaceae</taxon>
        <taxon>Maribacter</taxon>
    </lineage>
</organism>
<dbReference type="GO" id="GO:0004519">
    <property type="term" value="F:endonuclease activity"/>
    <property type="evidence" value="ECO:0007669"/>
    <property type="project" value="UniProtKB-KW"/>
</dbReference>
<dbReference type="SUPFAM" id="SSF56219">
    <property type="entry name" value="DNase I-like"/>
    <property type="match status" value="1"/>
</dbReference>
<dbReference type="PANTHER" id="PTHR42834">
    <property type="entry name" value="ENDONUCLEASE/EXONUCLEASE/PHOSPHATASE FAMILY PROTEIN (AFU_ORTHOLOGUE AFUA_3G09210)"/>
    <property type="match status" value="1"/>
</dbReference>
<keyword evidence="2" id="KW-0255">Endonuclease</keyword>
<reference evidence="3" key="1">
    <citation type="journal article" date="2019" name="Int. J. Syst. Evol. Microbiol.">
        <title>The Global Catalogue of Microorganisms (GCM) 10K type strain sequencing project: providing services to taxonomists for standard genome sequencing and annotation.</title>
        <authorList>
            <consortium name="The Broad Institute Genomics Platform"/>
            <consortium name="The Broad Institute Genome Sequencing Center for Infectious Disease"/>
            <person name="Wu L."/>
            <person name="Ma J."/>
        </authorList>
    </citation>
    <scope>NUCLEOTIDE SEQUENCE [LARGE SCALE GENOMIC DNA]</scope>
    <source>
        <strain evidence="3">CCUG 61948</strain>
    </source>
</reference>
<protein>
    <submittedName>
        <fullName evidence="2">Endonuclease</fullName>
    </submittedName>
</protein>
<dbReference type="RefSeq" id="WP_379931642.1">
    <property type="nucleotide sequence ID" value="NZ_JBHTHY010000003.1"/>
</dbReference>
<dbReference type="EMBL" id="JBHTHY010000003">
    <property type="protein sequence ID" value="MFD0795971.1"/>
    <property type="molecule type" value="Genomic_DNA"/>
</dbReference>
<sequence length="326" mass="37824">MRFPFFKRKSKDQLFTIAFYNLENLFDAENSKHTLDDDFTPTGFKQWTEKRYKSKCKKLARTILDIGKKENKYPPVLVGVSEVENQTVIKDLIGTTPLESLKYNFVHYESPDERGIDTALLYNPKYFRMISSEALPLIVDNLNGDRDTTRDILYVKGTLNNEPVHVFVNHWPSRRDGGDVTEYKRLIAAKVIKEKMKKIEITEISPNYMVMGDFNDDPTSKSIQSLLEGTTLYNPMEKLHFPKQRGSANYKNTWSLFDQILISHNFLNYEKGTHSFSKADIFDASFLKEKIGKYKGNPHRTYAGSKYLGGYSDHFPVYIVMKFNPK</sequence>
<keyword evidence="3" id="KW-1185">Reference proteome</keyword>
<dbReference type="Pfam" id="PF19580">
    <property type="entry name" value="Exo_endo_phos_3"/>
    <property type="match status" value="1"/>
</dbReference>
<accession>A0ABW3AY51</accession>
<feature type="domain" description="Endonuclease/exonuclease/phosphatase" evidence="1">
    <location>
        <begin position="16"/>
        <end position="322"/>
    </location>
</feature>
<gene>
    <name evidence="2" type="ORF">ACFQZJ_00750</name>
</gene>
<dbReference type="InterPro" id="IPR036691">
    <property type="entry name" value="Endo/exonu/phosph_ase_sf"/>
</dbReference>
<dbReference type="Gene3D" id="3.60.10.10">
    <property type="entry name" value="Endonuclease/exonuclease/phosphatase"/>
    <property type="match status" value="1"/>
</dbReference>
<evidence type="ECO:0000313" key="3">
    <source>
        <dbReference type="Proteomes" id="UP001597012"/>
    </source>
</evidence>
<dbReference type="Proteomes" id="UP001597012">
    <property type="component" value="Unassembled WGS sequence"/>
</dbReference>
<evidence type="ECO:0000259" key="1">
    <source>
        <dbReference type="Pfam" id="PF19580"/>
    </source>
</evidence>
<proteinExistence type="predicted"/>
<name>A0ABW3AY51_9FLAO</name>
<keyword evidence="2" id="KW-0540">Nuclease</keyword>